<reference evidence="1 2" key="1">
    <citation type="submission" date="2023-07" db="EMBL/GenBank/DDBJ databases">
        <title>Sorghum-associated microbial communities from plants grown in Nebraska, USA.</title>
        <authorList>
            <person name="Schachtman D."/>
        </authorList>
    </citation>
    <scope>NUCLEOTIDE SEQUENCE [LARGE SCALE GENOMIC DNA]</scope>
    <source>
        <strain evidence="1 2">584</strain>
    </source>
</reference>
<evidence type="ECO:0000313" key="2">
    <source>
        <dbReference type="Proteomes" id="UP001262410"/>
    </source>
</evidence>
<dbReference type="EMBL" id="JAVDPW010000015">
    <property type="protein sequence ID" value="MDR6293939.1"/>
    <property type="molecule type" value="Genomic_DNA"/>
</dbReference>
<comment type="caution">
    <text evidence="1">The sequence shown here is derived from an EMBL/GenBank/DDBJ whole genome shotgun (WGS) entry which is preliminary data.</text>
</comment>
<organism evidence="1 2">
    <name type="scientific">Inquilinus ginsengisoli</name>
    <dbReference type="NCBI Taxonomy" id="363840"/>
    <lineage>
        <taxon>Bacteria</taxon>
        <taxon>Pseudomonadati</taxon>
        <taxon>Pseudomonadota</taxon>
        <taxon>Alphaproteobacteria</taxon>
        <taxon>Rhodospirillales</taxon>
        <taxon>Rhodospirillaceae</taxon>
        <taxon>Inquilinus</taxon>
    </lineage>
</organism>
<evidence type="ECO:0000313" key="1">
    <source>
        <dbReference type="EMBL" id="MDR6293939.1"/>
    </source>
</evidence>
<keyword evidence="2" id="KW-1185">Reference proteome</keyword>
<dbReference type="RefSeq" id="WP_309801333.1">
    <property type="nucleotide sequence ID" value="NZ_JAVDPW010000015.1"/>
</dbReference>
<dbReference type="Proteomes" id="UP001262410">
    <property type="component" value="Unassembled WGS sequence"/>
</dbReference>
<sequence length="320" mass="34891">MARDIDRKFRLTAAVLGAATHKDLAAAFRRINPATPFDVDRAYKWLQGRAQPREQQIYEDWSKVLGLDRPGQWIADCDTEAFLDEVCARHGRDREDLLRRLEEPTSRRNRSGSVELAGTFVCYSHAWSPYFRGRLVRGELTVGVESSPNRLPVSYTEVLPTGALVLKGAMFLSKHGLHVQVGDVTGDTQAITFCLFPAAPPASVLGGLMIGTTLISPDAQPSVTRVVLVRLPAASPQLRSVDAYLPRQGSVAEDLAQFGLHVGDAAAVDLRLAEFLTGSSDGFDQIPVSAYRALADLFDRDWLVGAARRPGPLRVITGGA</sequence>
<proteinExistence type="predicted"/>
<name>A0ABU1K0X7_9PROT</name>
<gene>
    <name evidence="1" type="ORF">E9232_006493</name>
</gene>
<protein>
    <submittedName>
        <fullName evidence="1">Uncharacterized protein</fullName>
    </submittedName>
</protein>
<accession>A0ABU1K0X7</accession>